<dbReference type="Gene3D" id="3.20.20.70">
    <property type="entry name" value="Aldolase class I"/>
    <property type="match status" value="1"/>
</dbReference>
<dbReference type="CDD" id="cd00408">
    <property type="entry name" value="DHDPS-like"/>
    <property type="match status" value="1"/>
</dbReference>
<dbReference type="PRINTS" id="PR00146">
    <property type="entry name" value="DHPICSNTHASE"/>
</dbReference>
<evidence type="ECO:0000256" key="3">
    <source>
        <dbReference type="PIRNR" id="PIRNR001365"/>
    </source>
</evidence>
<evidence type="ECO:0000313" key="6">
    <source>
        <dbReference type="EMBL" id="PWJ23614.1"/>
    </source>
</evidence>
<dbReference type="PIRSF" id="PIRSF001365">
    <property type="entry name" value="DHDPS"/>
    <property type="match status" value="1"/>
</dbReference>
<proteinExistence type="inferred from homology"/>
<dbReference type="RefSeq" id="WP_109732802.1">
    <property type="nucleotide sequence ID" value="NZ_BAAACK010000005.1"/>
</dbReference>
<dbReference type="GO" id="GO:0008840">
    <property type="term" value="F:4-hydroxy-tetrahydrodipicolinate synthase activity"/>
    <property type="evidence" value="ECO:0007669"/>
    <property type="project" value="TreeGrafter"/>
</dbReference>
<feature type="active site" description="Proton donor/acceptor" evidence="4">
    <location>
        <position position="136"/>
    </location>
</feature>
<evidence type="ECO:0000256" key="5">
    <source>
        <dbReference type="PIRSR" id="PIRSR001365-2"/>
    </source>
</evidence>
<dbReference type="InterPro" id="IPR013785">
    <property type="entry name" value="Aldolase_TIM"/>
</dbReference>
<dbReference type="Proteomes" id="UP000245845">
    <property type="component" value="Unassembled WGS sequence"/>
</dbReference>
<feature type="active site" description="Schiff-base intermediate with substrate" evidence="4">
    <location>
        <position position="164"/>
    </location>
</feature>
<keyword evidence="2 3" id="KW-0456">Lyase</keyword>
<dbReference type="AlphaFoldDB" id="A0A2Y9BJ35"/>
<dbReference type="OrthoDB" id="9771791at2"/>
<name>A0A2Y9BJ35_9FIRM</name>
<dbReference type="PANTHER" id="PTHR12128">
    <property type="entry name" value="DIHYDRODIPICOLINATE SYNTHASE"/>
    <property type="match status" value="1"/>
</dbReference>
<feature type="binding site" evidence="5">
    <location>
        <position position="206"/>
    </location>
    <ligand>
        <name>pyruvate</name>
        <dbReference type="ChEBI" id="CHEBI:15361"/>
    </ligand>
</feature>
<sequence length="296" mass="33110">MNEKFKGIYAVAVTPFKENGEFDLEQSKKNLDWLIENGVHGVCILGATGEYQSISDEEHMNYVREIVPYINGRVSVIVGASRERPEDVVKLVQNIKSCGADAAMVLSPFYCHPAQDEIVKFYHYVMDETDFPIVVYNNPGSAGVELEQDTYNEILKHPRAAIVKESSGDMHKLTQVLNDAPDTTSVFCGCDNLAFESFAAGACGWICMLANVAPRDCVDLYEAVCEEKDLEKGREIYKRILPSLDVLESFPKPVQALKHLLGCKGLNGGYVRKPRYELTKEEKAFVERAMAPEKIQ</sequence>
<feature type="binding site" evidence="5">
    <location>
        <position position="48"/>
    </location>
    <ligand>
        <name>pyruvate</name>
        <dbReference type="ChEBI" id="CHEBI:15361"/>
    </ligand>
</feature>
<dbReference type="InterPro" id="IPR002220">
    <property type="entry name" value="DapA-like"/>
</dbReference>
<dbReference type="SMART" id="SM01130">
    <property type="entry name" value="DHDPS"/>
    <property type="match status" value="1"/>
</dbReference>
<gene>
    <name evidence="6" type="ORF">A8806_11347</name>
</gene>
<accession>A0A2Y9BJ35</accession>
<dbReference type="Pfam" id="PF00701">
    <property type="entry name" value="DHDPS"/>
    <property type="match status" value="1"/>
</dbReference>
<comment type="similarity">
    <text evidence="1 3">Belongs to the DapA family.</text>
</comment>
<evidence type="ECO:0000256" key="4">
    <source>
        <dbReference type="PIRSR" id="PIRSR001365-1"/>
    </source>
</evidence>
<evidence type="ECO:0000256" key="1">
    <source>
        <dbReference type="ARBA" id="ARBA00007592"/>
    </source>
</evidence>
<comment type="caution">
    <text evidence="6">The sequence shown here is derived from an EMBL/GenBank/DDBJ whole genome shotgun (WGS) entry which is preliminary data.</text>
</comment>
<dbReference type="SUPFAM" id="SSF51569">
    <property type="entry name" value="Aldolase"/>
    <property type="match status" value="1"/>
</dbReference>
<dbReference type="EMBL" id="QGDL01000013">
    <property type="protein sequence ID" value="PWJ23614.1"/>
    <property type="molecule type" value="Genomic_DNA"/>
</dbReference>
<protein>
    <submittedName>
        <fullName evidence="6">4-hydroxy-tetrahydrodipicolinate synthase</fullName>
    </submittedName>
</protein>
<keyword evidence="7" id="KW-1185">Reference proteome</keyword>
<organism evidence="6 7">
    <name type="scientific">Faecalicatena orotica</name>
    <dbReference type="NCBI Taxonomy" id="1544"/>
    <lineage>
        <taxon>Bacteria</taxon>
        <taxon>Bacillati</taxon>
        <taxon>Bacillota</taxon>
        <taxon>Clostridia</taxon>
        <taxon>Lachnospirales</taxon>
        <taxon>Lachnospiraceae</taxon>
        <taxon>Faecalicatena</taxon>
    </lineage>
</organism>
<evidence type="ECO:0000256" key="2">
    <source>
        <dbReference type="ARBA" id="ARBA00023239"/>
    </source>
</evidence>
<evidence type="ECO:0000313" key="7">
    <source>
        <dbReference type="Proteomes" id="UP000245845"/>
    </source>
</evidence>
<dbReference type="PANTHER" id="PTHR12128:SF66">
    <property type="entry name" value="4-HYDROXY-2-OXOGLUTARATE ALDOLASE, MITOCHONDRIAL"/>
    <property type="match status" value="1"/>
</dbReference>
<reference evidence="6 7" key="1">
    <citation type="submission" date="2018-05" db="EMBL/GenBank/DDBJ databases">
        <title>The Hungate 1000. A catalogue of reference genomes from the rumen microbiome.</title>
        <authorList>
            <person name="Kelly W."/>
        </authorList>
    </citation>
    <scope>NUCLEOTIDE SEQUENCE [LARGE SCALE GENOMIC DNA]</scope>
    <source>
        <strain evidence="6 7">NLAE-zl-C242</strain>
    </source>
</reference>